<keyword evidence="3" id="KW-1185">Reference proteome</keyword>
<feature type="region of interest" description="Disordered" evidence="1">
    <location>
        <begin position="169"/>
        <end position="189"/>
    </location>
</feature>
<feature type="compositionally biased region" description="Basic and acidic residues" evidence="1">
    <location>
        <begin position="169"/>
        <end position="188"/>
    </location>
</feature>
<feature type="compositionally biased region" description="Polar residues" evidence="1">
    <location>
        <begin position="28"/>
        <end position="37"/>
    </location>
</feature>
<dbReference type="EMBL" id="GG704916">
    <property type="protein sequence ID" value="KJF61482.1"/>
    <property type="molecule type" value="Genomic_DNA"/>
</dbReference>
<gene>
    <name evidence="2" type="ORF">CIMG_11092</name>
</gene>
<dbReference type="GeneID" id="24163558"/>
<reference evidence="3" key="1">
    <citation type="journal article" date="2009" name="Genome Res.">
        <title>Comparative genomic analyses of the human fungal pathogens Coccidioides and their relatives.</title>
        <authorList>
            <person name="Sharpton T.J."/>
            <person name="Stajich J.E."/>
            <person name="Rounsley S.D."/>
            <person name="Gardner M.J."/>
            <person name="Wortman J.R."/>
            <person name="Jordar V.S."/>
            <person name="Maiti R."/>
            <person name="Kodira C.D."/>
            <person name="Neafsey D.E."/>
            <person name="Zeng Q."/>
            <person name="Hung C.-Y."/>
            <person name="McMahan C."/>
            <person name="Muszewska A."/>
            <person name="Grynberg M."/>
            <person name="Mandel M.A."/>
            <person name="Kellner E.M."/>
            <person name="Barker B.M."/>
            <person name="Galgiani J.N."/>
            <person name="Orbach M.J."/>
            <person name="Kirkland T.N."/>
            <person name="Cole G.T."/>
            <person name="Henn M.R."/>
            <person name="Birren B.W."/>
            <person name="Taylor J.W."/>
        </authorList>
    </citation>
    <scope>NUCLEOTIDE SEQUENCE [LARGE SCALE GENOMIC DNA]</scope>
    <source>
        <strain evidence="3">RS</strain>
    </source>
</reference>
<feature type="compositionally biased region" description="Polar residues" evidence="1">
    <location>
        <begin position="86"/>
        <end position="98"/>
    </location>
</feature>
<dbReference type="InParanoid" id="A0A0D8JVZ2"/>
<evidence type="ECO:0000313" key="2">
    <source>
        <dbReference type="EMBL" id="KJF61482.1"/>
    </source>
</evidence>
<accession>A0A0D8JVZ2</accession>
<dbReference type="OrthoDB" id="5596422at2759"/>
<evidence type="ECO:0000313" key="3">
    <source>
        <dbReference type="Proteomes" id="UP000001261"/>
    </source>
</evidence>
<name>A0A0D8JVZ2_COCIM</name>
<organism evidence="2 3">
    <name type="scientific">Coccidioides immitis (strain RS)</name>
    <name type="common">Valley fever fungus</name>
    <dbReference type="NCBI Taxonomy" id="246410"/>
    <lineage>
        <taxon>Eukaryota</taxon>
        <taxon>Fungi</taxon>
        <taxon>Dikarya</taxon>
        <taxon>Ascomycota</taxon>
        <taxon>Pezizomycotina</taxon>
        <taxon>Eurotiomycetes</taxon>
        <taxon>Eurotiomycetidae</taxon>
        <taxon>Onygenales</taxon>
        <taxon>Onygenaceae</taxon>
        <taxon>Coccidioides</taxon>
    </lineage>
</organism>
<reference evidence="3" key="2">
    <citation type="journal article" date="2010" name="Genome Res.">
        <title>Population genomic sequencing of Coccidioides fungi reveals recent hybridization and transposon control.</title>
        <authorList>
            <person name="Neafsey D.E."/>
            <person name="Barker B.M."/>
            <person name="Sharpton T.J."/>
            <person name="Stajich J.E."/>
            <person name="Park D.J."/>
            <person name="Whiston E."/>
            <person name="Hung C.-Y."/>
            <person name="McMahan C."/>
            <person name="White J."/>
            <person name="Sykes S."/>
            <person name="Heiman D."/>
            <person name="Young S."/>
            <person name="Zeng Q."/>
            <person name="Abouelleil A."/>
            <person name="Aftuck L."/>
            <person name="Bessette D."/>
            <person name="Brown A."/>
            <person name="FitzGerald M."/>
            <person name="Lui A."/>
            <person name="Macdonald J.P."/>
            <person name="Priest M."/>
            <person name="Orbach M.J."/>
            <person name="Galgiani J.N."/>
            <person name="Kirkland T.N."/>
            <person name="Cole G.T."/>
            <person name="Birren B.W."/>
            <person name="Henn M.R."/>
            <person name="Taylor J.W."/>
            <person name="Rounsley S.D."/>
        </authorList>
    </citation>
    <scope>GENOME REANNOTATION</scope>
    <source>
        <strain evidence="3">RS</strain>
    </source>
</reference>
<dbReference type="STRING" id="246410.A0A0D8JVZ2"/>
<proteinExistence type="predicted"/>
<dbReference type="Proteomes" id="UP000001261">
    <property type="component" value="Unassembled WGS sequence"/>
</dbReference>
<evidence type="ECO:0000256" key="1">
    <source>
        <dbReference type="SAM" id="MobiDB-lite"/>
    </source>
</evidence>
<dbReference type="OMA" id="ICLETHC"/>
<feature type="region of interest" description="Disordered" evidence="1">
    <location>
        <begin position="1"/>
        <end position="108"/>
    </location>
</feature>
<sequence length="655" mass="72770">MEYREGNRHVPTPKPLRILKTRPREDQGLSSSVNLNSPIPIPRRRSSYAIPGSSFSDISPLPRLEKENRKSQPPRQKQRYWRSPLRTPSTSGNFSHLIHSSENKKQRDVLTSGNHRYPVLMSRNGFLSRVTQVFDFRSRHPGSNAISSDTISTLPQPLTYSKKSIIDAKRDNTSGDNPPLKEAEERQNRQYTPRLLTEQLRIPRARGNCKGRSPCNASITTALVELTADALRTHAGKELSTWLSIDIFARVDDLESNLDDQCYADIPLDVMIVVDNSARVAPDILKGASRTAFHVASSLDMLIDRAAIGCISPDGQENFNLMLPLGTHSLDVVRNVSRALSSFQLLYDLDQSRLSGALKEASDLLIQHSAKSALCHLFFITTRSKISIPGVWDERLRFHTISPENSVTINAPTMVGGWHLSASLDHDAVESALRSNLKLLIRHLRTGIDSGVLSNLSIKLSAAKEYELIALLGDTKRKFLRPGESWTMLAKVRERGKVENVDQASSLYSTSPDSLLIKDSMNTEELDDMINQLHGMLEPSARDTEARTIVTAIVEYGNPCLPNTTSLRSEGRCELGWIGVPILADGMSNARYRQVNATSCQGQTTGHGTHEASIVKARSDSWGLGVKLIEFDNHDLEDQQPTKPDATAPCFDPYI</sequence>
<protein>
    <submittedName>
        <fullName evidence="2">Uncharacterized protein</fullName>
    </submittedName>
</protein>
<feature type="compositionally biased region" description="Basic and acidic residues" evidence="1">
    <location>
        <begin position="99"/>
        <end position="108"/>
    </location>
</feature>
<dbReference type="RefSeq" id="XP_012213655.1">
    <property type="nucleotide sequence ID" value="XM_012358232.1"/>
</dbReference>
<dbReference type="KEGG" id="cim:CIMG_11092"/>
<dbReference type="VEuPathDB" id="FungiDB:CIMG_11092"/>
<dbReference type="AlphaFoldDB" id="A0A0D8JVZ2"/>